<dbReference type="STRING" id="442341.SAMN04487959_12432"/>
<dbReference type="GO" id="GO:0046872">
    <property type="term" value="F:metal ion binding"/>
    <property type="evidence" value="ECO:0007669"/>
    <property type="project" value="UniProtKB-KW"/>
</dbReference>
<dbReference type="SFLD" id="SFLDS00029">
    <property type="entry name" value="Radical_SAM"/>
    <property type="match status" value="1"/>
</dbReference>
<dbReference type="SUPFAM" id="SSF102114">
    <property type="entry name" value="Radical SAM enzymes"/>
    <property type="match status" value="1"/>
</dbReference>
<evidence type="ECO:0000256" key="3">
    <source>
        <dbReference type="ARBA" id="ARBA00022723"/>
    </source>
</evidence>
<dbReference type="InterPro" id="IPR058240">
    <property type="entry name" value="rSAM_sf"/>
</dbReference>
<dbReference type="Proteomes" id="UP000199040">
    <property type="component" value="Unassembled WGS sequence"/>
</dbReference>
<dbReference type="GO" id="GO:0003824">
    <property type="term" value="F:catalytic activity"/>
    <property type="evidence" value="ECO:0007669"/>
    <property type="project" value="InterPro"/>
</dbReference>
<organism evidence="7 8">
    <name type="scientific">Modicisalibacter xianhensis</name>
    <dbReference type="NCBI Taxonomy" id="442341"/>
    <lineage>
        <taxon>Bacteria</taxon>
        <taxon>Pseudomonadati</taxon>
        <taxon>Pseudomonadota</taxon>
        <taxon>Gammaproteobacteria</taxon>
        <taxon>Oceanospirillales</taxon>
        <taxon>Halomonadaceae</taxon>
        <taxon>Modicisalibacter</taxon>
    </lineage>
</organism>
<evidence type="ECO:0000313" key="7">
    <source>
        <dbReference type="EMBL" id="SFI17667.1"/>
    </source>
</evidence>
<evidence type="ECO:0000313" key="8">
    <source>
        <dbReference type="Proteomes" id="UP000199040"/>
    </source>
</evidence>
<accession>A0A1I3G2M7</accession>
<dbReference type="Pfam" id="PF04055">
    <property type="entry name" value="Radical_SAM"/>
    <property type="match status" value="1"/>
</dbReference>
<evidence type="ECO:0000256" key="4">
    <source>
        <dbReference type="ARBA" id="ARBA00023004"/>
    </source>
</evidence>
<dbReference type="AlphaFoldDB" id="A0A1I3G2M7"/>
<keyword evidence="2" id="KW-0949">S-adenosyl-L-methionine</keyword>
<evidence type="ECO:0000259" key="6">
    <source>
        <dbReference type="Pfam" id="PF04055"/>
    </source>
</evidence>
<dbReference type="InterPro" id="IPR007197">
    <property type="entry name" value="rSAM"/>
</dbReference>
<keyword evidence="8" id="KW-1185">Reference proteome</keyword>
<dbReference type="RefSeq" id="WP_092850274.1">
    <property type="nucleotide sequence ID" value="NZ_FOPY01000024.1"/>
</dbReference>
<sequence length="302" mass="32668">MSPREHAVETRLRFLAFRFYDGCPVACAHCSIEAPTKKPHRNSVTPRDVIALCRLGKTLGTKPLVFMTGSELCLGDPDLADLAAEIVLGEGMVLAVLTSGYWARTEQGRQDGLHYLRRCGISHVQLSVDSFHHRALDPASAQQLVACLTKEGLSVIVNETVNPGQPSIAPAVVEQAGVSSSIVHTFTRNAVGAAARLQAAHSPLSAPYHECDYGAALYLQADGFLYHCSGPASMCQGRAVGRIENGQVSYYPRTVAALRTEILPLLDETRHSDGDECSACLRHFKGRTPSWLKAEQIITTCS</sequence>
<gene>
    <name evidence="7" type="ORF">SAMN04487959_12432</name>
</gene>
<comment type="cofactor">
    <cofactor evidence="1">
        <name>[4Fe-4S] cluster</name>
        <dbReference type="ChEBI" id="CHEBI:49883"/>
    </cofactor>
</comment>
<protein>
    <submittedName>
        <fullName evidence="7">Radical SAM superfamily protein</fullName>
    </submittedName>
</protein>
<dbReference type="EMBL" id="FOPY01000024">
    <property type="protein sequence ID" value="SFI17667.1"/>
    <property type="molecule type" value="Genomic_DNA"/>
</dbReference>
<dbReference type="CDD" id="cd01335">
    <property type="entry name" value="Radical_SAM"/>
    <property type="match status" value="1"/>
</dbReference>
<dbReference type="GO" id="GO:0051536">
    <property type="term" value="F:iron-sulfur cluster binding"/>
    <property type="evidence" value="ECO:0007669"/>
    <property type="project" value="UniProtKB-KW"/>
</dbReference>
<proteinExistence type="predicted"/>
<evidence type="ECO:0000256" key="2">
    <source>
        <dbReference type="ARBA" id="ARBA00022691"/>
    </source>
</evidence>
<reference evidence="7 8" key="1">
    <citation type="submission" date="2016-10" db="EMBL/GenBank/DDBJ databases">
        <authorList>
            <person name="de Groot N.N."/>
        </authorList>
    </citation>
    <scope>NUCLEOTIDE SEQUENCE [LARGE SCALE GENOMIC DNA]</scope>
    <source>
        <strain evidence="7 8">CGMCC 1.6848</strain>
    </source>
</reference>
<keyword evidence="3" id="KW-0479">Metal-binding</keyword>
<evidence type="ECO:0000256" key="5">
    <source>
        <dbReference type="ARBA" id="ARBA00023014"/>
    </source>
</evidence>
<dbReference type="InterPro" id="IPR013785">
    <property type="entry name" value="Aldolase_TIM"/>
</dbReference>
<keyword evidence="4" id="KW-0408">Iron</keyword>
<evidence type="ECO:0000256" key="1">
    <source>
        <dbReference type="ARBA" id="ARBA00001966"/>
    </source>
</evidence>
<name>A0A1I3G2M7_9GAMM</name>
<feature type="domain" description="Radical SAM core" evidence="6">
    <location>
        <begin position="19"/>
        <end position="137"/>
    </location>
</feature>
<keyword evidence="5" id="KW-0411">Iron-sulfur</keyword>
<dbReference type="Gene3D" id="3.20.20.70">
    <property type="entry name" value="Aldolase class I"/>
    <property type="match status" value="1"/>
</dbReference>